<keyword evidence="2" id="KW-1185">Reference proteome</keyword>
<dbReference type="Proteomes" id="UP000315128">
    <property type="component" value="Chromosome"/>
</dbReference>
<evidence type="ECO:0000313" key="2">
    <source>
        <dbReference type="Proteomes" id="UP000315128"/>
    </source>
</evidence>
<dbReference type="AlphaFoldDB" id="A0A514ZA71"/>
<name>A0A514ZA71_9LACT</name>
<dbReference type="RefSeq" id="WP_142767013.1">
    <property type="nucleotide sequence ID" value="NZ_CP041356.1"/>
</dbReference>
<evidence type="ECO:0000313" key="1">
    <source>
        <dbReference type="EMBL" id="QDK71447.1"/>
    </source>
</evidence>
<protein>
    <submittedName>
        <fullName evidence="1">Uncharacterized protein</fullName>
    </submittedName>
</protein>
<dbReference type="KEGG" id="lack:FLP15_10105"/>
<organism evidence="1 2">
    <name type="scientific">Lactococcus protaetiae</name>
    <dbReference type="NCBI Taxonomy" id="2592653"/>
    <lineage>
        <taxon>Bacteria</taxon>
        <taxon>Bacillati</taxon>
        <taxon>Bacillota</taxon>
        <taxon>Bacilli</taxon>
        <taxon>Lactobacillales</taxon>
        <taxon>Streptococcaceae</taxon>
        <taxon>Lactococcus</taxon>
    </lineage>
</organism>
<proteinExistence type="predicted"/>
<sequence length="112" mass="12925">MKMTKAQERIYNLQRCSNSELKSLTKAIVWAEKTIGFEVTAENVKAVYSFDKSDYFKGAKAVKEGWNLEERQAKLNAQHERDFEAFEAAGGQRALDEARYIEKWGLNYGNHK</sequence>
<accession>A0A514ZA71</accession>
<gene>
    <name evidence="1" type="ORF">FLP15_10105</name>
</gene>
<dbReference type="EMBL" id="CP041356">
    <property type="protein sequence ID" value="QDK71447.1"/>
    <property type="molecule type" value="Genomic_DNA"/>
</dbReference>
<reference evidence="1 2" key="1">
    <citation type="submission" date="2019-07" db="EMBL/GenBank/DDBJ databases">
        <title>Genome sequencing of KACC 19320.</title>
        <authorList>
            <person name="Heo J."/>
            <person name="Kim S.-J."/>
            <person name="Kim J.-S."/>
            <person name="Hong S.-B."/>
            <person name="Kwon S.-W."/>
        </authorList>
    </citation>
    <scope>NUCLEOTIDE SEQUENCE [LARGE SCALE GENOMIC DNA]</scope>
    <source>
        <strain evidence="1 2">KACC 19320</strain>
    </source>
</reference>